<evidence type="ECO:0000313" key="2">
    <source>
        <dbReference type="EMBL" id="GIY20634.1"/>
    </source>
</evidence>
<sequence>MLILRRQLVLLQQQLEDKDHTIHLLQQQMAGCNHNATASNAATQTDRSHSLTGSFSSSSSADDSIETLVSVQDDFEDSFRKKSLEQDVLSEHLNEVVRLLDQTSNASPNHSEC</sequence>
<feature type="compositionally biased region" description="Polar residues" evidence="1">
    <location>
        <begin position="36"/>
        <end position="45"/>
    </location>
</feature>
<reference evidence="2 3" key="1">
    <citation type="submission" date="2021-06" db="EMBL/GenBank/DDBJ databases">
        <title>Caerostris extrusa draft genome.</title>
        <authorList>
            <person name="Kono N."/>
            <person name="Arakawa K."/>
        </authorList>
    </citation>
    <scope>NUCLEOTIDE SEQUENCE [LARGE SCALE GENOMIC DNA]</scope>
</reference>
<evidence type="ECO:0000313" key="3">
    <source>
        <dbReference type="Proteomes" id="UP001054945"/>
    </source>
</evidence>
<dbReference type="Proteomes" id="UP001054945">
    <property type="component" value="Unassembled WGS sequence"/>
</dbReference>
<name>A0AAV4RJC9_CAEEX</name>
<keyword evidence="3" id="KW-1185">Reference proteome</keyword>
<evidence type="ECO:0000256" key="1">
    <source>
        <dbReference type="SAM" id="MobiDB-lite"/>
    </source>
</evidence>
<comment type="caution">
    <text evidence="2">The sequence shown here is derived from an EMBL/GenBank/DDBJ whole genome shotgun (WGS) entry which is preliminary data.</text>
</comment>
<dbReference type="EMBL" id="BPLR01007915">
    <property type="protein sequence ID" value="GIY20634.1"/>
    <property type="molecule type" value="Genomic_DNA"/>
</dbReference>
<feature type="compositionally biased region" description="Low complexity" evidence="1">
    <location>
        <begin position="50"/>
        <end position="62"/>
    </location>
</feature>
<accession>A0AAV4RJC9</accession>
<organism evidence="2 3">
    <name type="scientific">Caerostris extrusa</name>
    <name type="common">Bark spider</name>
    <name type="synonym">Caerostris bankana</name>
    <dbReference type="NCBI Taxonomy" id="172846"/>
    <lineage>
        <taxon>Eukaryota</taxon>
        <taxon>Metazoa</taxon>
        <taxon>Ecdysozoa</taxon>
        <taxon>Arthropoda</taxon>
        <taxon>Chelicerata</taxon>
        <taxon>Arachnida</taxon>
        <taxon>Araneae</taxon>
        <taxon>Araneomorphae</taxon>
        <taxon>Entelegynae</taxon>
        <taxon>Araneoidea</taxon>
        <taxon>Araneidae</taxon>
        <taxon>Caerostris</taxon>
    </lineage>
</organism>
<proteinExistence type="predicted"/>
<feature type="region of interest" description="Disordered" evidence="1">
    <location>
        <begin position="36"/>
        <end position="63"/>
    </location>
</feature>
<dbReference type="AlphaFoldDB" id="A0AAV4RJC9"/>
<gene>
    <name evidence="2" type="primary">X975_21388</name>
    <name evidence="2" type="ORF">CEXT_577471</name>
</gene>
<protein>
    <submittedName>
        <fullName evidence="2">Uncharacterized protein</fullName>
    </submittedName>
</protein>